<dbReference type="Pfam" id="PF13354">
    <property type="entry name" value="Beta-lactamase2"/>
    <property type="match status" value="1"/>
</dbReference>
<organism evidence="8 9">
    <name type="scientific">Francisella tularensis subsp. tularensis str. SCHU S4 substr. FSC237</name>
    <dbReference type="NCBI Taxonomy" id="1341660"/>
    <lineage>
        <taxon>Bacteria</taxon>
        <taxon>Pseudomonadati</taxon>
        <taxon>Pseudomonadota</taxon>
        <taxon>Gammaproteobacteria</taxon>
        <taxon>Thiotrichales</taxon>
        <taxon>Francisellaceae</taxon>
        <taxon>Francisella</taxon>
    </lineage>
</organism>
<proteinExistence type="inferred from homology"/>
<keyword evidence="4 6" id="KW-0378">Hydrolase</keyword>
<evidence type="ECO:0000259" key="7">
    <source>
        <dbReference type="Pfam" id="PF13354"/>
    </source>
</evidence>
<dbReference type="PANTHER" id="PTHR35333">
    <property type="entry name" value="BETA-LACTAMASE"/>
    <property type="match status" value="1"/>
</dbReference>
<dbReference type="Proteomes" id="UP000023806">
    <property type="component" value="Unassembled WGS sequence"/>
</dbReference>
<dbReference type="PANTHER" id="PTHR35333:SF3">
    <property type="entry name" value="BETA-LACTAMASE-TYPE TRANSPEPTIDASE FOLD CONTAINING PROTEIN"/>
    <property type="match status" value="1"/>
</dbReference>
<dbReference type="SUPFAM" id="SSF56601">
    <property type="entry name" value="beta-lactamase/transpeptidase-like"/>
    <property type="match status" value="1"/>
</dbReference>
<dbReference type="PRINTS" id="PR00118">
    <property type="entry name" value="BLACTAMASEA"/>
</dbReference>
<evidence type="ECO:0000313" key="9">
    <source>
        <dbReference type="Proteomes" id="UP000023806"/>
    </source>
</evidence>
<comment type="caution">
    <text evidence="8">The sequence shown here is derived from an EMBL/GenBank/DDBJ whole genome shotgun (WGS) entry which is preliminary data.</text>
</comment>
<keyword evidence="5 6" id="KW-0046">Antibiotic resistance</keyword>
<dbReference type="RefSeq" id="WP_003020473.1">
    <property type="nucleotide sequence ID" value="NZ_KK211923.1"/>
</dbReference>
<comment type="similarity">
    <text evidence="2 6">Belongs to the class-A beta-lactamase family.</text>
</comment>
<reference evidence="8 9" key="1">
    <citation type="submission" date="2014-03" db="EMBL/GenBank/DDBJ databases">
        <title>The Genome Sequence of Francisella tularensis subsp. tularensis str. SCHU S4 substr. FSC043.</title>
        <authorList>
            <consortium name="The Broad Institute Genomics Platform"/>
            <consortium name="The Broad Institute Genome Sequencing Center for Infectious Disease"/>
            <person name="Chapman S.B."/>
            <person name="Guina T."/>
            <person name="Gelhaus C."/>
            <person name="Comer J."/>
            <person name="Sellati T."/>
            <person name="Sjostedt A."/>
            <person name="Young S.K."/>
            <person name="Zeng Q."/>
            <person name="Gargeya S."/>
            <person name="Abouelleil A."/>
            <person name="Alvarado L."/>
            <person name="Chapman S.B."/>
            <person name="Gainer-Dewar J."/>
            <person name="Goldberg J."/>
            <person name="Griggs A."/>
            <person name="Gujja S."/>
            <person name="Hansen M."/>
            <person name="Howarth C."/>
            <person name="Imamovic A."/>
            <person name="Larimer J."/>
            <person name="Murphy C."/>
            <person name="Naylor J."/>
            <person name="Pearson M."/>
            <person name="Poon T.W."/>
            <person name="Priest M."/>
            <person name="Roberts A."/>
            <person name="Saif S."/>
            <person name="Shea T."/>
            <person name="Sykes S."/>
            <person name="Wortman J."/>
            <person name="Nusbaum C."/>
            <person name="Birren B."/>
        </authorList>
    </citation>
    <scope>NUCLEOTIDE SEQUENCE [LARGE SCALE GENOMIC DNA]</scope>
    <source>
        <strain evidence="8 9">Schu S4</strain>
    </source>
</reference>
<dbReference type="Gene3D" id="3.40.710.10">
    <property type="entry name" value="DD-peptidase/beta-lactamase superfamily"/>
    <property type="match status" value="1"/>
</dbReference>
<comment type="catalytic activity">
    <reaction evidence="1 6">
        <text>a beta-lactam + H2O = a substituted beta-amino acid</text>
        <dbReference type="Rhea" id="RHEA:20401"/>
        <dbReference type="ChEBI" id="CHEBI:15377"/>
        <dbReference type="ChEBI" id="CHEBI:35627"/>
        <dbReference type="ChEBI" id="CHEBI:140347"/>
        <dbReference type="EC" id="3.5.2.6"/>
    </reaction>
</comment>
<dbReference type="NCBIfam" id="NF033103">
    <property type="entry name" value="bla_class_A"/>
    <property type="match status" value="1"/>
</dbReference>
<evidence type="ECO:0000256" key="2">
    <source>
        <dbReference type="ARBA" id="ARBA00009009"/>
    </source>
</evidence>
<dbReference type="PROSITE" id="PS00146">
    <property type="entry name" value="BETA_LACTAMASE_A"/>
    <property type="match status" value="1"/>
</dbReference>
<dbReference type="GO" id="GO:0046677">
    <property type="term" value="P:response to antibiotic"/>
    <property type="evidence" value="ECO:0007669"/>
    <property type="project" value="UniProtKB-UniRule"/>
</dbReference>
<dbReference type="InterPro" id="IPR000871">
    <property type="entry name" value="Beta-lactam_class-A"/>
</dbReference>
<evidence type="ECO:0000256" key="3">
    <source>
        <dbReference type="ARBA" id="ARBA00012865"/>
    </source>
</evidence>
<dbReference type="EC" id="3.5.2.6" evidence="3 6"/>
<feature type="domain" description="Beta-lactamase class A catalytic" evidence="7">
    <location>
        <begin position="43"/>
        <end position="260"/>
    </location>
</feature>
<evidence type="ECO:0000256" key="6">
    <source>
        <dbReference type="RuleBase" id="RU361140"/>
    </source>
</evidence>
<sequence length="294" mass="33248">MKKIITLIIGIIFITFSFATTKIDTQVTNDIQNIEKKHGGKIGVYTINRNDWSNFAVNASFYFPICSTYKFLVVGAILKQSMTDNKLLNQKIKISKNQIVEYSPITRRHINQIMTVKQLCQASMQGDNTATNILIEKLGGLKNLNKFILSLADHATKVANLEPKVNHVSLTTNENKTTPKIMARDINKLAFSDDILDKKHRLMFKQWLIASNTSNNRIAAEVPDEWEVGDKTGTCQYGTTNDVAIIWPDDNRAVIMAIFYTQSQKNAKPNSKIVREVTKILLNRLQLNNTTKNA</sequence>
<protein>
    <recommendedName>
        <fullName evidence="3 6">Beta-lactamase</fullName>
        <ecNumber evidence="3 6">3.5.2.6</ecNumber>
    </recommendedName>
</protein>
<dbReference type="InterPro" id="IPR012338">
    <property type="entry name" value="Beta-lactam/transpept-like"/>
</dbReference>
<dbReference type="InterPro" id="IPR023650">
    <property type="entry name" value="Beta-lactam_class-A_AS"/>
</dbReference>
<dbReference type="InterPro" id="IPR045155">
    <property type="entry name" value="Beta-lactam_cat"/>
</dbReference>
<evidence type="ECO:0000313" key="8">
    <source>
        <dbReference type="EMBL" id="EZK38068.1"/>
    </source>
</evidence>
<name>A0AAD3G4K7_FRATT</name>
<evidence type="ECO:0000256" key="1">
    <source>
        <dbReference type="ARBA" id="ARBA00001526"/>
    </source>
</evidence>
<evidence type="ECO:0000256" key="5">
    <source>
        <dbReference type="ARBA" id="ARBA00023251"/>
    </source>
</evidence>
<evidence type="ECO:0000256" key="4">
    <source>
        <dbReference type="ARBA" id="ARBA00022801"/>
    </source>
</evidence>
<dbReference type="GO" id="GO:0030655">
    <property type="term" value="P:beta-lactam antibiotic catabolic process"/>
    <property type="evidence" value="ECO:0007669"/>
    <property type="project" value="InterPro"/>
</dbReference>
<dbReference type="EMBL" id="JIDS01000002">
    <property type="protein sequence ID" value="EZK38068.1"/>
    <property type="molecule type" value="Genomic_DNA"/>
</dbReference>
<dbReference type="GO" id="GO:0008800">
    <property type="term" value="F:beta-lactamase activity"/>
    <property type="evidence" value="ECO:0007669"/>
    <property type="project" value="UniProtKB-UniRule"/>
</dbReference>
<dbReference type="AlphaFoldDB" id="A0AAD3G4K7"/>
<gene>
    <name evidence="8" type="ORF">P250_02825</name>
</gene>
<accession>A0AAD3G4K7</accession>